<feature type="transmembrane region" description="Helical" evidence="21">
    <location>
        <begin position="81"/>
        <end position="102"/>
    </location>
</feature>
<dbReference type="GO" id="GO:0071555">
    <property type="term" value="P:cell wall organization"/>
    <property type="evidence" value="ECO:0007669"/>
    <property type="project" value="UniProtKB-KW"/>
</dbReference>
<feature type="transmembrane region" description="Helical" evidence="21">
    <location>
        <begin position="343"/>
        <end position="366"/>
    </location>
</feature>
<keyword evidence="3" id="KW-1003">Cell membrane</keyword>
<dbReference type="InterPro" id="IPR001182">
    <property type="entry name" value="FtsW/RodA"/>
</dbReference>
<evidence type="ECO:0000256" key="7">
    <source>
        <dbReference type="ARBA" id="ARBA00022692"/>
    </source>
</evidence>
<evidence type="ECO:0000256" key="21">
    <source>
        <dbReference type="SAM" id="Phobius"/>
    </source>
</evidence>
<keyword evidence="10 21" id="KW-1133">Transmembrane helix</keyword>
<evidence type="ECO:0000313" key="22">
    <source>
        <dbReference type="EMBL" id="OGF37320.1"/>
    </source>
</evidence>
<evidence type="ECO:0000256" key="8">
    <source>
        <dbReference type="ARBA" id="ARBA00022960"/>
    </source>
</evidence>
<dbReference type="GO" id="GO:0005886">
    <property type="term" value="C:plasma membrane"/>
    <property type="evidence" value="ECO:0007669"/>
    <property type="project" value="UniProtKB-SubCell"/>
</dbReference>
<evidence type="ECO:0000256" key="18">
    <source>
        <dbReference type="ARBA" id="ARBA00041418"/>
    </source>
</evidence>
<keyword evidence="5" id="KW-0328">Glycosyltransferase</keyword>
<keyword evidence="9" id="KW-0573">Peptidoglycan synthesis</keyword>
<reference evidence="22 23" key="1">
    <citation type="journal article" date="2016" name="Nat. Commun.">
        <title>Thousands of microbial genomes shed light on interconnected biogeochemical processes in an aquifer system.</title>
        <authorList>
            <person name="Anantharaman K."/>
            <person name="Brown C.T."/>
            <person name="Hug L.A."/>
            <person name="Sharon I."/>
            <person name="Castelle C.J."/>
            <person name="Probst A.J."/>
            <person name="Thomas B.C."/>
            <person name="Singh A."/>
            <person name="Wilkins M.J."/>
            <person name="Karaoz U."/>
            <person name="Brodie E.L."/>
            <person name="Williams K.H."/>
            <person name="Hubbard S.S."/>
            <person name="Banfield J.F."/>
        </authorList>
    </citation>
    <scope>NUCLEOTIDE SEQUENCE [LARGE SCALE GENOMIC DNA]</scope>
</reference>
<comment type="pathway">
    <text evidence="2">Cell wall biogenesis; peptidoglycan biosynthesis.</text>
</comment>
<comment type="similarity">
    <text evidence="16">Belongs to the SEDS family. FtsW subfamily.</text>
</comment>
<feature type="transmembrane region" description="Helical" evidence="21">
    <location>
        <begin position="196"/>
        <end position="212"/>
    </location>
</feature>
<evidence type="ECO:0000256" key="1">
    <source>
        <dbReference type="ARBA" id="ARBA00004651"/>
    </source>
</evidence>
<evidence type="ECO:0000256" key="6">
    <source>
        <dbReference type="ARBA" id="ARBA00022679"/>
    </source>
</evidence>
<dbReference type="Pfam" id="PF01098">
    <property type="entry name" value="FTSW_RODA_SPOVE"/>
    <property type="match status" value="1"/>
</dbReference>
<dbReference type="PANTHER" id="PTHR30474">
    <property type="entry name" value="CELL CYCLE PROTEIN"/>
    <property type="match status" value="1"/>
</dbReference>
<organism evidence="22 23">
    <name type="scientific">Candidatus Falkowbacteria bacterium RIFOXYC2_FULL_48_21</name>
    <dbReference type="NCBI Taxonomy" id="1798005"/>
    <lineage>
        <taxon>Bacteria</taxon>
        <taxon>Candidatus Falkowiibacteriota</taxon>
    </lineage>
</organism>
<dbReference type="PANTHER" id="PTHR30474:SF2">
    <property type="entry name" value="PEPTIDOGLYCAN GLYCOSYLTRANSFERASE FTSW-RELATED"/>
    <property type="match status" value="1"/>
</dbReference>
<dbReference type="GO" id="GO:0015648">
    <property type="term" value="F:lipid-linked peptidoglycan transporter activity"/>
    <property type="evidence" value="ECO:0007669"/>
    <property type="project" value="TreeGrafter"/>
</dbReference>
<dbReference type="InterPro" id="IPR013437">
    <property type="entry name" value="FtsW"/>
</dbReference>
<keyword evidence="4 22" id="KW-0132">Cell division</keyword>
<evidence type="ECO:0000256" key="9">
    <source>
        <dbReference type="ARBA" id="ARBA00022984"/>
    </source>
</evidence>
<evidence type="ECO:0000256" key="20">
    <source>
        <dbReference type="ARBA" id="ARBA00049902"/>
    </source>
</evidence>
<comment type="caution">
    <text evidence="22">The sequence shown here is derived from an EMBL/GenBank/DDBJ whole genome shotgun (WGS) entry which is preliminary data.</text>
</comment>
<feature type="transmembrane region" description="Helical" evidence="21">
    <location>
        <begin position="173"/>
        <end position="190"/>
    </location>
</feature>
<dbReference type="GO" id="GO:0032153">
    <property type="term" value="C:cell division site"/>
    <property type="evidence" value="ECO:0007669"/>
    <property type="project" value="TreeGrafter"/>
</dbReference>
<evidence type="ECO:0000256" key="5">
    <source>
        <dbReference type="ARBA" id="ARBA00022676"/>
    </source>
</evidence>
<evidence type="ECO:0000256" key="12">
    <source>
        <dbReference type="ARBA" id="ARBA00023306"/>
    </source>
</evidence>
<evidence type="ECO:0000256" key="3">
    <source>
        <dbReference type="ARBA" id="ARBA00022475"/>
    </source>
</evidence>
<keyword evidence="13" id="KW-0961">Cell wall biogenesis/degradation</keyword>
<feature type="transmembrane region" description="Helical" evidence="21">
    <location>
        <begin position="16"/>
        <end position="36"/>
    </location>
</feature>
<protein>
    <recommendedName>
        <fullName evidence="17">Probable peptidoglycan glycosyltransferase FtsW</fullName>
        <ecNumber evidence="19">2.4.99.28</ecNumber>
    </recommendedName>
    <alternativeName>
        <fullName evidence="18">Cell division protein FtsW</fullName>
    </alternativeName>
    <alternativeName>
        <fullName evidence="15">Cell wall polymerase</fullName>
    </alternativeName>
    <alternativeName>
        <fullName evidence="14">Peptidoglycan polymerase</fullName>
    </alternativeName>
</protein>
<name>A0A1F5TEF4_9BACT</name>
<dbReference type="Proteomes" id="UP000178656">
    <property type="component" value="Unassembled WGS sequence"/>
</dbReference>
<comment type="subcellular location">
    <subcellularLocation>
        <location evidence="1">Cell membrane</location>
        <topology evidence="1">Multi-pass membrane protein</topology>
    </subcellularLocation>
</comment>
<dbReference type="GO" id="GO:0051301">
    <property type="term" value="P:cell division"/>
    <property type="evidence" value="ECO:0007669"/>
    <property type="project" value="UniProtKB-KW"/>
</dbReference>
<keyword evidence="11 21" id="KW-0472">Membrane</keyword>
<evidence type="ECO:0000313" key="23">
    <source>
        <dbReference type="Proteomes" id="UP000178656"/>
    </source>
</evidence>
<proteinExistence type="inferred from homology"/>
<feature type="transmembrane region" description="Helical" evidence="21">
    <location>
        <begin position="56"/>
        <end position="75"/>
    </location>
</feature>
<comment type="catalytic activity">
    <reaction evidence="20">
        <text>[GlcNAc-(1-&gt;4)-Mur2Ac(oyl-L-Ala-gamma-D-Glu-L-Lys-D-Ala-D-Ala)](n)-di-trans,octa-cis-undecaprenyl diphosphate + beta-D-GlcNAc-(1-&gt;4)-Mur2Ac(oyl-L-Ala-gamma-D-Glu-L-Lys-D-Ala-D-Ala)-di-trans,octa-cis-undecaprenyl diphosphate = [GlcNAc-(1-&gt;4)-Mur2Ac(oyl-L-Ala-gamma-D-Glu-L-Lys-D-Ala-D-Ala)](n+1)-di-trans,octa-cis-undecaprenyl diphosphate + di-trans,octa-cis-undecaprenyl diphosphate + H(+)</text>
        <dbReference type="Rhea" id="RHEA:23708"/>
        <dbReference type="Rhea" id="RHEA-COMP:9602"/>
        <dbReference type="Rhea" id="RHEA-COMP:9603"/>
        <dbReference type="ChEBI" id="CHEBI:15378"/>
        <dbReference type="ChEBI" id="CHEBI:58405"/>
        <dbReference type="ChEBI" id="CHEBI:60033"/>
        <dbReference type="ChEBI" id="CHEBI:78435"/>
        <dbReference type="EC" id="2.4.99.28"/>
    </reaction>
</comment>
<dbReference type="PROSITE" id="PS00428">
    <property type="entry name" value="FTSW_RODA_SPOVE"/>
    <property type="match status" value="1"/>
</dbReference>
<dbReference type="GO" id="GO:0008955">
    <property type="term" value="F:peptidoglycan glycosyltransferase activity"/>
    <property type="evidence" value="ECO:0007669"/>
    <property type="project" value="UniProtKB-EC"/>
</dbReference>
<dbReference type="NCBIfam" id="TIGR02614">
    <property type="entry name" value="ftsW"/>
    <property type="match status" value="1"/>
</dbReference>
<evidence type="ECO:0000256" key="11">
    <source>
        <dbReference type="ARBA" id="ARBA00023136"/>
    </source>
</evidence>
<sequence length="376" mass="41136">MIRQFNKNSASHAPDWVLIFVFCLLLFLGLITLFSASTALGFQKFGDSYHFIKRQLLHGLLPGIVLLLILVKVNYQFWKKLIMPLLAISIILLIIVFIPGISADYGTAKSWINIGTFSFQPSELVKLTFLLYLATWLEKRGAHGVKDLYFGFLPFIFLLGLISGLMLLQPDMGTLAIIIFMCVAVFFASGAKLNHVAALLLAGTGAIYLLILKSPYRAARLTIFLHPELDPQGIGYQISQALLAIGSGGLFGRGFGMSRQKFQYLPEVTGDSIFAIYAEELGLIFCLALIGLYVAFMWRGFKVAKNAPDQFGRLVAIGIVSWITFQALFNVAAMVGILPMTGIPLPFVSAGGSALAIMLAAVGILINISKQSRVNT</sequence>
<gene>
    <name evidence="22" type="ORF">A2482_04835</name>
</gene>
<feature type="transmembrane region" description="Helical" evidence="21">
    <location>
        <begin position="272"/>
        <end position="294"/>
    </location>
</feature>
<dbReference type="EC" id="2.4.99.28" evidence="19"/>
<keyword evidence="6" id="KW-0808">Transferase</keyword>
<keyword evidence="8" id="KW-0133">Cell shape</keyword>
<keyword evidence="7 21" id="KW-0812">Transmembrane</keyword>
<evidence type="ECO:0000256" key="4">
    <source>
        <dbReference type="ARBA" id="ARBA00022618"/>
    </source>
</evidence>
<evidence type="ECO:0000256" key="13">
    <source>
        <dbReference type="ARBA" id="ARBA00023316"/>
    </source>
</evidence>
<dbReference type="InterPro" id="IPR018365">
    <property type="entry name" value="Cell_cycle_FtsW-rel_CS"/>
</dbReference>
<evidence type="ECO:0000256" key="15">
    <source>
        <dbReference type="ARBA" id="ARBA00033270"/>
    </source>
</evidence>
<accession>A0A1F5TEF4</accession>
<dbReference type="EMBL" id="MFGM01000023">
    <property type="protein sequence ID" value="OGF37320.1"/>
    <property type="molecule type" value="Genomic_DNA"/>
</dbReference>
<feature type="transmembrane region" description="Helical" evidence="21">
    <location>
        <begin position="314"/>
        <end position="337"/>
    </location>
</feature>
<evidence type="ECO:0000256" key="2">
    <source>
        <dbReference type="ARBA" id="ARBA00004752"/>
    </source>
</evidence>
<feature type="transmembrane region" description="Helical" evidence="21">
    <location>
        <begin position="233"/>
        <end position="252"/>
    </location>
</feature>
<dbReference type="AlphaFoldDB" id="A0A1F5TEF4"/>
<dbReference type="GO" id="GO:0008360">
    <property type="term" value="P:regulation of cell shape"/>
    <property type="evidence" value="ECO:0007669"/>
    <property type="project" value="UniProtKB-KW"/>
</dbReference>
<evidence type="ECO:0000256" key="19">
    <source>
        <dbReference type="ARBA" id="ARBA00044770"/>
    </source>
</evidence>
<feature type="transmembrane region" description="Helical" evidence="21">
    <location>
        <begin position="148"/>
        <end position="168"/>
    </location>
</feature>
<evidence type="ECO:0000256" key="17">
    <source>
        <dbReference type="ARBA" id="ARBA00041185"/>
    </source>
</evidence>
<keyword evidence="12" id="KW-0131">Cell cycle</keyword>
<dbReference type="GO" id="GO:0009252">
    <property type="term" value="P:peptidoglycan biosynthetic process"/>
    <property type="evidence" value="ECO:0007669"/>
    <property type="project" value="UniProtKB-KW"/>
</dbReference>
<evidence type="ECO:0000256" key="16">
    <source>
        <dbReference type="ARBA" id="ARBA00038053"/>
    </source>
</evidence>
<evidence type="ECO:0000256" key="14">
    <source>
        <dbReference type="ARBA" id="ARBA00032370"/>
    </source>
</evidence>
<evidence type="ECO:0000256" key="10">
    <source>
        <dbReference type="ARBA" id="ARBA00022989"/>
    </source>
</evidence>